<dbReference type="AlphaFoldDB" id="A0A918XMJ0"/>
<dbReference type="RefSeq" id="WP_229802782.1">
    <property type="nucleotide sequence ID" value="NZ_BMYM01000003.1"/>
</dbReference>
<accession>A0A918XMJ0</accession>
<feature type="domain" description="Sucrose phosphatase-like" evidence="4">
    <location>
        <begin position="191"/>
        <end position="272"/>
    </location>
</feature>
<proteinExistence type="predicted"/>
<comment type="caution">
    <text evidence="5">The sequence shown here is derived from an EMBL/GenBank/DDBJ whole genome shotgun (WGS) entry which is preliminary data.</text>
</comment>
<dbReference type="PANTHER" id="PTHR10000">
    <property type="entry name" value="PHOSPHOSERINE PHOSPHATASE"/>
    <property type="match status" value="1"/>
</dbReference>
<dbReference type="InterPro" id="IPR036412">
    <property type="entry name" value="HAD-like_sf"/>
</dbReference>
<sequence length="278" mass="30003">MIAPVAASTSRIVVTDLDGSLLDHYTYDYTAAETALNALEHAGVPVILASSKTRAEMQALREAMGNWHPYIVENGAGIAVPSGYFGPAVTPTEAEGDRLPLAQPRAHWLQCLDAVKTDFAGEFESFAAGGDQWVSEVTGLSLEAARRANQREFTEPVAWLGSKDRQSEFIRTLESMGARVQRGGRFLAVGGDADKGRALRNLRDRYADYAGAAVKVLALGDSHNDVAMLAAADAAVLVRSPVHEFPRLDSDFAVYRSEAIGPEGWAEGVFHWLEGEQV</sequence>
<dbReference type="InterPro" id="IPR006381">
    <property type="entry name" value="HAD-SF-IIB-MPGP"/>
</dbReference>
<keyword evidence="6" id="KW-1185">Reference proteome</keyword>
<dbReference type="Gene3D" id="3.30.980.20">
    <property type="entry name" value="Putative mannosyl-3-phosphoglycerate phosphatase, domain 2"/>
    <property type="match status" value="1"/>
</dbReference>
<evidence type="ECO:0000313" key="5">
    <source>
        <dbReference type="EMBL" id="GHD37999.1"/>
    </source>
</evidence>
<dbReference type="NCBIfam" id="TIGR01484">
    <property type="entry name" value="HAD-SF-IIB"/>
    <property type="match status" value="1"/>
</dbReference>
<reference evidence="5" key="1">
    <citation type="journal article" date="2014" name="Int. J. Syst. Evol. Microbiol.">
        <title>Complete genome sequence of Corynebacterium casei LMG S-19264T (=DSM 44701T), isolated from a smear-ripened cheese.</title>
        <authorList>
            <consortium name="US DOE Joint Genome Institute (JGI-PGF)"/>
            <person name="Walter F."/>
            <person name="Albersmeier A."/>
            <person name="Kalinowski J."/>
            <person name="Ruckert C."/>
        </authorList>
    </citation>
    <scope>NUCLEOTIDE SEQUENCE</scope>
    <source>
        <strain evidence="5">KCTC 23430</strain>
    </source>
</reference>
<evidence type="ECO:0000256" key="1">
    <source>
        <dbReference type="ARBA" id="ARBA00022723"/>
    </source>
</evidence>
<evidence type="ECO:0000259" key="4">
    <source>
        <dbReference type="Pfam" id="PF05116"/>
    </source>
</evidence>
<dbReference type="GO" id="GO:0000287">
    <property type="term" value="F:magnesium ion binding"/>
    <property type="evidence" value="ECO:0007669"/>
    <property type="project" value="TreeGrafter"/>
</dbReference>
<name>A0A918XMJ0_9GAMM</name>
<dbReference type="InterPro" id="IPR023214">
    <property type="entry name" value="HAD_sf"/>
</dbReference>
<dbReference type="NCBIfam" id="TIGR01486">
    <property type="entry name" value="HAD-SF-IIB-MPGP"/>
    <property type="match status" value="1"/>
</dbReference>
<dbReference type="Gene3D" id="3.40.50.1000">
    <property type="entry name" value="HAD superfamily/HAD-like"/>
    <property type="match status" value="1"/>
</dbReference>
<dbReference type="GO" id="GO:0050531">
    <property type="term" value="F:mannosyl-3-phosphoglycerate phosphatase activity"/>
    <property type="evidence" value="ECO:0007669"/>
    <property type="project" value="InterPro"/>
</dbReference>
<keyword evidence="1" id="KW-0479">Metal-binding</keyword>
<dbReference type="GO" id="GO:0051479">
    <property type="term" value="P:mannosylglycerate biosynthetic process"/>
    <property type="evidence" value="ECO:0007669"/>
    <property type="project" value="InterPro"/>
</dbReference>
<organism evidence="5 6">
    <name type="scientific">Parahalioglobus pacificus</name>
    <dbReference type="NCBI Taxonomy" id="930806"/>
    <lineage>
        <taxon>Bacteria</taxon>
        <taxon>Pseudomonadati</taxon>
        <taxon>Pseudomonadota</taxon>
        <taxon>Gammaproteobacteria</taxon>
        <taxon>Cellvibrionales</taxon>
        <taxon>Halieaceae</taxon>
        <taxon>Parahalioglobus</taxon>
    </lineage>
</organism>
<evidence type="ECO:0000313" key="6">
    <source>
        <dbReference type="Proteomes" id="UP000644693"/>
    </source>
</evidence>
<protein>
    <submittedName>
        <fullName evidence="5">Mannosyl-3-phosphoglycerate phosphatase</fullName>
    </submittedName>
</protein>
<evidence type="ECO:0000256" key="2">
    <source>
        <dbReference type="ARBA" id="ARBA00022801"/>
    </source>
</evidence>
<dbReference type="InterPro" id="IPR006380">
    <property type="entry name" value="SPP-like_dom"/>
</dbReference>
<dbReference type="EMBL" id="BMYM01000003">
    <property type="protein sequence ID" value="GHD37999.1"/>
    <property type="molecule type" value="Genomic_DNA"/>
</dbReference>
<keyword evidence="2" id="KW-0378">Hydrolase</keyword>
<reference evidence="5" key="2">
    <citation type="submission" date="2020-09" db="EMBL/GenBank/DDBJ databases">
        <authorList>
            <person name="Sun Q."/>
            <person name="Kim S."/>
        </authorList>
    </citation>
    <scope>NUCLEOTIDE SEQUENCE</scope>
    <source>
        <strain evidence="5">KCTC 23430</strain>
    </source>
</reference>
<dbReference type="SUPFAM" id="SSF56784">
    <property type="entry name" value="HAD-like"/>
    <property type="match status" value="1"/>
</dbReference>
<dbReference type="GO" id="GO:0005829">
    <property type="term" value="C:cytosol"/>
    <property type="evidence" value="ECO:0007669"/>
    <property type="project" value="TreeGrafter"/>
</dbReference>
<dbReference type="Proteomes" id="UP000644693">
    <property type="component" value="Unassembled WGS sequence"/>
</dbReference>
<keyword evidence="3" id="KW-0460">Magnesium</keyword>
<dbReference type="Pfam" id="PF08282">
    <property type="entry name" value="Hydrolase_3"/>
    <property type="match status" value="1"/>
</dbReference>
<dbReference type="SFLD" id="SFLDG01142">
    <property type="entry name" value="C2.B.2:_Mannosyl-3-phosphoglyc"/>
    <property type="match status" value="1"/>
</dbReference>
<dbReference type="InterPro" id="IPR006379">
    <property type="entry name" value="HAD-SF_hydro_IIB"/>
</dbReference>
<gene>
    <name evidence="5" type="primary">yedP</name>
    <name evidence="5" type="ORF">GCM10007053_27880</name>
</gene>
<evidence type="ECO:0000256" key="3">
    <source>
        <dbReference type="ARBA" id="ARBA00022842"/>
    </source>
</evidence>
<dbReference type="PANTHER" id="PTHR10000:SF8">
    <property type="entry name" value="HAD SUPERFAMILY HYDROLASE-LIKE, TYPE 3"/>
    <property type="match status" value="1"/>
</dbReference>
<dbReference type="SFLD" id="SFLDG01140">
    <property type="entry name" value="C2.B:_Phosphomannomutase_and_P"/>
    <property type="match status" value="1"/>
</dbReference>
<dbReference type="Pfam" id="PF05116">
    <property type="entry name" value="S6PP"/>
    <property type="match status" value="1"/>
</dbReference>
<dbReference type="SFLD" id="SFLDS00003">
    <property type="entry name" value="Haloacid_Dehalogenase"/>
    <property type="match status" value="1"/>
</dbReference>